<dbReference type="InterPro" id="IPR005135">
    <property type="entry name" value="Endo/exonuclease/phosphatase"/>
</dbReference>
<dbReference type="InterPro" id="IPR036691">
    <property type="entry name" value="Endo/exonu/phosph_ase_sf"/>
</dbReference>
<dbReference type="Proteomes" id="UP001484239">
    <property type="component" value="Unassembled WGS sequence"/>
</dbReference>
<organism evidence="2 3">
    <name type="scientific">Gaopeijia maritima</name>
    <dbReference type="NCBI Taxonomy" id="3119007"/>
    <lineage>
        <taxon>Bacteria</taxon>
        <taxon>Pseudomonadati</taxon>
        <taxon>Gemmatimonadota</taxon>
        <taxon>Longimicrobiia</taxon>
        <taxon>Gaopeijiales</taxon>
        <taxon>Gaopeijiaceae</taxon>
        <taxon>Gaopeijia</taxon>
    </lineage>
</organism>
<evidence type="ECO:0000259" key="1">
    <source>
        <dbReference type="Pfam" id="PF03372"/>
    </source>
</evidence>
<dbReference type="GO" id="GO:0004519">
    <property type="term" value="F:endonuclease activity"/>
    <property type="evidence" value="ECO:0007669"/>
    <property type="project" value="UniProtKB-KW"/>
</dbReference>
<sequence length="334" mass="37079">MIPWHAYAPSAAEDIVRLRKRLDTLPPKETDRNLLVATWNIRAFGGLQERWLEGEGSPKRNLRGLACIAEVVRRFDIVAVQEVKRETSAIRYLMDRFLGPDWGVVLSDVSEGDPGNHERLAYLYDKRRVTPSGLAGEIVVPALPDGTRPTQFARTPFIAGFRAGDIHVSLLTAHILYGSVPDDRRPELESFARYTARYLRDGGSSEERNLVVLGDFNIDARKLDNPLFAAFVDQGLVVPAELLDVRSSTGTTVKHYDQIGWFMGALDVPYRGRAGVVDFAGAVFPELTPSQMTWRVSDHLPLWVEFGTDRSVEGLAAVLGVDPDPRALDEAVEG</sequence>
<dbReference type="SUPFAM" id="SSF56219">
    <property type="entry name" value="DNase I-like"/>
    <property type="match status" value="1"/>
</dbReference>
<keyword evidence="2" id="KW-0378">Hydrolase</keyword>
<dbReference type="Gene3D" id="3.60.10.10">
    <property type="entry name" value="Endonuclease/exonuclease/phosphatase"/>
    <property type="match status" value="1"/>
</dbReference>
<keyword evidence="2" id="KW-0255">Endonuclease</keyword>
<keyword evidence="3" id="KW-1185">Reference proteome</keyword>
<reference evidence="2 3" key="1">
    <citation type="submission" date="2024-02" db="EMBL/GenBank/DDBJ databases">
        <title>A novel Gemmatimonadota bacterium.</title>
        <authorList>
            <person name="Du Z.-J."/>
            <person name="Ye Y.-Q."/>
        </authorList>
    </citation>
    <scope>NUCLEOTIDE SEQUENCE [LARGE SCALE GENOMIC DNA]</scope>
    <source>
        <strain evidence="2 3">DH-20</strain>
    </source>
</reference>
<accession>A0ABU9EDA0</accession>
<gene>
    <name evidence="2" type="ORF">WI372_13915</name>
</gene>
<dbReference type="CDD" id="cd10283">
    <property type="entry name" value="MnuA_DNase1-like"/>
    <property type="match status" value="1"/>
</dbReference>
<dbReference type="EMBL" id="JBBHLI010000009">
    <property type="protein sequence ID" value="MEK9502084.1"/>
    <property type="molecule type" value="Genomic_DNA"/>
</dbReference>
<protein>
    <submittedName>
        <fullName evidence="2">Endonuclease/exonuclease/phosphatase family protein</fullName>
    </submittedName>
</protein>
<evidence type="ECO:0000313" key="3">
    <source>
        <dbReference type="Proteomes" id="UP001484239"/>
    </source>
</evidence>
<dbReference type="RefSeq" id="WP_405276756.1">
    <property type="nucleotide sequence ID" value="NZ_CP144380.1"/>
</dbReference>
<comment type="caution">
    <text evidence="2">The sequence shown here is derived from an EMBL/GenBank/DDBJ whole genome shotgun (WGS) entry which is preliminary data.</text>
</comment>
<dbReference type="Pfam" id="PF03372">
    <property type="entry name" value="Exo_endo_phos"/>
    <property type="match status" value="1"/>
</dbReference>
<name>A0ABU9EDA0_9BACT</name>
<proteinExistence type="predicted"/>
<keyword evidence="2" id="KW-0540">Nuclease</keyword>
<evidence type="ECO:0000313" key="2">
    <source>
        <dbReference type="EMBL" id="MEK9502084.1"/>
    </source>
</evidence>
<feature type="domain" description="Endonuclease/exonuclease/phosphatase" evidence="1">
    <location>
        <begin position="37"/>
        <end position="235"/>
    </location>
</feature>